<dbReference type="AlphaFoldDB" id="A0AAI9UDP4"/>
<feature type="compositionally biased region" description="Polar residues" evidence="1">
    <location>
        <begin position="135"/>
        <end position="145"/>
    </location>
</feature>
<evidence type="ECO:0000313" key="3">
    <source>
        <dbReference type="Proteomes" id="UP001239795"/>
    </source>
</evidence>
<keyword evidence="3" id="KW-1185">Reference proteome</keyword>
<sequence>MKEPQANAEEKRQEMDFGLVKTDELVTFVGGSEGDGGEDEEPWMNDWEAGQGKLRSWHNRTFAHWIGLGGVPNAAVLQSGDTYDPLLSSLNEPDTPSATAPLVDGIDNDGFIPIGSDPASLEFQKEYRDIVEGSQRATNSSTTGSAPPPNDNIDGD</sequence>
<organism evidence="2 3">
    <name type="scientific">Colletotrichum melonis</name>
    <dbReference type="NCBI Taxonomy" id="1209925"/>
    <lineage>
        <taxon>Eukaryota</taxon>
        <taxon>Fungi</taxon>
        <taxon>Dikarya</taxon>
        <taxon>Ascomycota</taxon>
        <taxon>Pezizomycotina</taxon>
        <taxon>Sordariomycetes</taxon>
        <taxon>Hypocreomycetidae</taxon>
        <taxon>Glomerellales</taxon>
        <taxon>Glomerellaceae</taxon>
        <taxon>Colletotrichum</taxon>
        <taxon>Colletotrichum acutatum species complex</taxon>
    </lineage>
</organism>
<dbReference type="EMBL" id="MLGG01000020">
    <property type="protein sequence ID" value="KAK1456493.1"/>
    <property type="molecule type" value="Genomic_DNA"/>
</dbReference>
<reference evidence="2 3" key="1">
    <citation type="submission" date="2016-10" db="EMBL/GenBank/DDBJ databases">
        <title>The genome sequence of Colletotrichum fioriniae PJ7.</title>
        <authorList>
            <person name="Baroncelli R."/>
        </authorList>
    </citation>
    <scope>NUCLEOTIDE SEQUENCE [LARGE SCALE GENOMIC DNA]</scope>
    <source>
        <strain evidence="2">Col 31</strain>
    </source>
</reference>
<proteinExistence type="predicted"/>
<protein>
    <submittedName>
        <fullName evidence="2">Uncharacterized protein</fullName>
    </submittedName>
</protein>
<gene>
    <name evidence="2" type="ORF">CMEL01_16397</name>
</gene>
<evidence type="ECO:0000313" key="2">
    <source>
        <dbReference type="EMBL" id="KAK1456493.1"/>
    </source>
</evidence>
<comment type="caution">
    <text evidence="2">The sequence shown here is derived from an EMBL/GenBank/DDBJ whole genome shotgun (WGS) entry which is preliminary data.</text>
</comment>
<accession>A0AAI9UDP4</accession>
<dbReference type="Proteomes" id="UP001239795">
    <property type="component" value="Unassembled WGS sequence"/>
</dbReference>
<feature type="region of interest" description="Disordered" evidence="1">
    <location>
        <begin position="129"/>
        <end position="156"/>
    </location>
</feature>
<evidence type="ECO:0000256" key="1">
    <source>
        <dbReference type="SAM" id="MobiDB-lite"/>
    </source>
</evidence>
<name>A0AAI9UDP4_9PEZI</name>